<sequence length="620" mass="69250">MKDSHAKRTPKGQRPKHHSTPKKSSDRNRKPHPPKKGGGIQKKKASKPFPMREPAPAPTNVRPPTAAEKVLENFIFGGNAQPANATTPSVQKEKPRGRSSVPTKKKVTSAWHDSDDSDASGNEDGPEDSAEQSEDPTGVLDFVIDTNPSVPFANSSEDEAEQSDSAVSQLESSDTDNVNSLSEASEFRNGSSSDKAAWVDEDEAAHKVKIGAMKVMNDLRETLDEGKITAEQMQHRLREKHEKVYPVPEWARNYESEDEATPAMMEVEDTDDTEVQAVKRDVDRFFRKAQKLTTAVRDRPLNPQVDKLLPLSQRIMPPASVTWKSSTFHPTVPMLMIMTSHNRIFLYDVGTEINDTPGQAIHLENGDIQAAEFTPSGNEIIVLGERNVFFTVDLLTSEIIRTDLHLASGVTLQPHIAIAPDSERFILTSTDGSLYMVSIVGKTVLYRFKISTAPISVEWSSNGEYLITLERNNRGSVWHIPSRRCINYFNDVSFISPTVAKLSPDNNYYAVGSESGLVNIYETESLFKTTQPKPIHTMENLVTPISCLAFHHSSKLLLVTSASARRATRLLYLPKMHVMAQWPTQDEKRKYSYGEFCSSNNMFLLFQNKAVRFVRLPVNI</sequence>
<evidence type="ECO:0000256" key="1">
    <source>
        <dbReference type="ARBA" id="ARBA00004604"/>
    </source>
</evidence>
<comment type="subcellular location">
    <subcellularLocation>
        <location evidence="1">Nucleus</location>
        <location evidence="1">Nucleolus</location>
    </subcellularLocation>
</comment>
<dbReference type="PANTHER" id="PTHR18359:SF0">
    <property type="entry name" value="U3 SMALL NUCLEOLAR RNA-ASSOCIATED PROTEIN 18 HOMOLOG"/>
    <property type="match status" value="1"/>
</dbReference>
<evidence type="ECO:0000256" key="6">
    <source>
        <dbReference type="SAM" id="MobiDB-lite"/>
    </source>
</evidence>
<proteinExistence type="predicted"/>
<dbReference type="OrthoDB" id="1935146at2759"/>
<name>A0A9W8AZF6_9FUNG</name>
<evidence type="ECO:0000313" key="7">
    <source>
        <dbReference type="EMBL" id="KAJ1968410.1"/>
    </source>
</evidence>
<evidence type="ECO:0000313" key="8">
    <source>
        <dbReference type="Proteomes" id="UP001150925"/>
    </source>
</evidence>
<feature type="region of interest" description="Disordered" evidence="6">
    <location>
        <begin position="1"/>
        <end position="195"/>
    </location>
</feature>
<evidence type="ECO:0000256" key="3">
    <source>
        <dbReference type="ARBA" id="ARBA00022574"/>
    </source>
</evidence>
<dbReference type="EMBL" id="JANBPY010000187">
    <property type="protein sequence ID" value="KAJ1968410.1"/>
    <property type="molecule type" value="Genomic_DNA"/>
</dbReference>
<keyword evidence="3" id="KW-0853">WD repeat</keyword>
<keyword evidence="4" id="KW-0677">Repeat</keyword>
<protein>
    <submittedName>
        <fullName evidence="7">Uncharacterized protein</fullName>
    </submittedName>
</protein>
<organism evidence="7 8">
    <name type="scientific">Dispira parvispora</name>
    <dbReference type="NCBI Taxonomy" id="1520584"/>
    <lineage>
        <taxon>Eukaryota</taxon>
        <taxon>Fungi</taxon>
        <taxon>Fungi incertae sedis</taxon>
        <taxon>Zoopagomycota</taxon>
        <taxon>Kickxellomycotina</taxon>
        <taxon>Dimargaritomycetes</taxon>
        <taxon>Dimargaritales</taxon>
        <taxon>Dimargaritaceae</taxon>
        <taxon>Dispira</taxon>
    </lineage>
</organism>
<evidence type="ECO:0000256" key="4">
    <source>
        <dbReference type="ARBA" id="ARBA00022737"/>
    </source>
</evidence>
<evidence type="ECO:0000256" key="5">
    <source>
        <dbReference type="ARBA" id="ARBA00023242"/>
    </source>
</evidence>
<keyword evidence="5" id="KW-0539">Nucleus</keyword>
<feature type="compositionally biased region" description="Basic residues" evidence="6">
    <location>
        <begin position="29"/>
        <end position="46"/>
    </location>
</feature>
<dbReference type="PANTHER" id="PTHR18359">
    <property type="entry name" value="WD-REPEAT PROTEIN-RELATED"/>
    <property type="match status" value="1"/>
</dbReference>
<dbReference type="InterPro" id="IPR045161">
    <property type="entry name" value="Utp18"/>
</dbReference>
<keyword evidence="8" id="KW-1185">Reference proteome</keyword>
<reference evidence="7" key="1">
    <citation type="submission" date="2022-07" db="EMBL/GenBank/DDBJ databases">
        <title>Phylogenomic reconstructions and comparative analyses of Kickxellomycotina fungi.</title>
        <authorList>
            <person name="Reynolds N.K."/>
            <person name="Stajich J.E."/>
            <person name="Barry K."/>
            <person name="Grigoriev I.V."/>
            <person name="Crous P."/>
            <person name="Smith M.E."/>
        </authorList>
    </citation>
    <scope>NUCLEOTIDE SEQUENCE</scope>
    <source>
        <strain evidence="7">RSA 1196</strain>
    </source>
</reference>
<evidence type="ECO:0000256" key="2">
    <source>
        <dbReference type="ARBA" id="ARBA00022552"/>
    </source>
</evidence>
<accession>A0A9W8AZF6</accession>
<dbReference type="InterPro" id="IPR015943">
    <property type="entry name" value="WD40/YVTN_repeat-like_dom_sf"/>
</dbReference>
<dbReference type="GO" id="GO:0034388">
    <property type="term" value="C:Pwp2p-containing subcomplex of 90S preribosome"/>
    <property type="evidence" value="ECO:0007669"/>
    <property type="project" value="TreeGrafter"/>
</dbReference>
<dbReference type="GO" id="GO:0006364">
    <property type="term" value="P:rRNA processing"/>
    <property type="evidence" value="ECO:0007669"/>
    <property type="project" value="UniProtKB-KW"/>
</dbReference>
<gene>
    <name evidence="7" type="ORF">IWQ62_001263</name>
</gene>
<dbReference type="GO" id="GO:0032040">
    <property type="term" value="C:small-subunit processome"/>
    <property type="evidence" value="ECO:0007669"/>
    <property type="project" value="TreeGrafter"/>
</dbReference>
<comment type="caution">
    <text evidence="7">The sequence shown here is derived from an EMBL/GenBank/DDBJ whole genome shotgun (WGS) entry which is preliminary data.</text>
</comment>
<dbReference type="Proteomes" id="UP001150925">
    <property type="component" value="Unassembled WGS sequence"/>
</dbReference>
<dbReference type="SUPFAM" id="SSF50978">
    <property type="entry name" value="WD40 repeat-like"/>
    <property type="match status" value="1"/>
</dbReference>
<feature type="compositionally biased region" description="Acidic residues" evidence="6">
    <location>
        <begin position="124"/>
        <end position="134"/>
    </location>
</feature>
<keyword evidence="2" id="KW-0698">rRNA processing</keyword>
<dbReference type="InterPro" id="IPR036322">
    <property type="entry name" value="WD40_repeat_dom_sf"/>
</dbReference>
<feature type="compositionally biased region" description="Polar residues" evidence="6">
    <location>
        <begin position="169"/>
        <end position="194"/>
    </location>
</feature>
<dbReference type="AlphaFoldDB" id="A0A9W8AZF6"/>
<feature type="compositionally biased region" description="Basic residues" evidence="6">
    <location>
        <begin position="7"/>
        <end position="21"/>
    </location>
</feature>
<dbReference type="Gene3D" id="2.130.10.10">
    <property type="entry name" value="YVTN repeat-like/Quinoprotein amine dehydrogenase"/>
    <property type="match status" value="1"/>
</dbReference>
<feature type="compositionally biased region" description="Polar residues" evidence="6">
    <location>
        <begin position="81"/>
        <end position="90"/>
    </location>
</feature>